<comment type="caution">
    <text evidence="1">The sequence shown here is derived from an EMBL/GenBank/DDBJ whole genome shotgun (WGS) entry which is preliminary data.</text>
</comment>
<evidence type="ECO:0000313" key="1">
    <source>
        <dbReference type="EMBL" id="KAK4776091.1"/>
    </source>
</evidence>
<name>A0AAN7L7G7_9MYRT</name>
<sequence length="277" mass="31665">MAIHVESNLLTLSLMFVEWRGGGALYELELQEPSLSSFFPHLFGFPKGRLFRLPSLKLNSISSIPRQYTAMLEQDFDMYEWAQTFFETCPLYDTRYMTNAIDQDSNSIHHINYPGNQYGTEFSHVENDEIIAHTLQEEFSQLAMREMTENYHAPEQGSSISVDHHEWQSLPMRHYYSGHNYDNGEIGSIRGINSPSTYGEAYSYSQNPNNENVYGEFSNPLDQLNPVPHIPRINGEIPSVDEASSDYERLRQRGCCFSPKCATVLLKEPVASGTKLL</sequence>
<organism evidence="1 2">
    <name type="scientific">Trapa incisa</name>
    <dbReference type="NCBI Taxonomy" id="236973"/>
    <lineage>
        <taxon>Eukaryota</taxon>
        <taxon>Viridiplantae</taxon>
        <taxon>Streptophyta</taxon>
        <taxon>Embryophyta</taxon>
        <taxon>Tracheophyta</taxon>
        <taxon>Spermatophyta</taxon>
        <taxon>Magnoliopsida</taxon>
        <taxon>eudicotyledons</taxon>
        <taxon>Gunneridae</taxon>
        <taxon>Pentapetalae</taxon>
        <taxon>rosids</taxon>
        <taxon>malvids</taxon>
        <taxon>Myrtales</taxon>
        <taxon>Lythraceae</taxon>
        <taxon>Trapa</taxon>
    </lineage>
</organism>
<dbReference type="Proteomes" id="UP001345219">
    <property type="component" value="Chromosome 18"/>
</dbReference>
<proteinExistence type="predicted"/>
<gene>
    <name evidence="1" type="ORF">SAY87_024052</name>
</gene>
<dbReference type="EMBL" id="JAXIOK010000003">
    <property type="protein sequence ID" value="KAK4776091.1"/>
    <property type="molecule type" value="Genomic_DNA"/>
</dbReference>
<accession>A0AAN7L7G7</accession>
<dbReference type="AlphaFoldDB" id="A0AAN7L7G7"/>
<protein>
    <submittedName>
        <fullName evidence="1">Uncharacterized protein</fullName>
    </submittedName>
</protein>
<evidence type="ECO:0000313" key="2">
    <source>
        <dbReference type="Proteomes" id="UP001345219"/>
    </source>
</evidence>
<reference evidence="1 2" key="1">
    <citation type="journal article" date="2023" name="Hortic Res">
        <title>Pangenome of water caltrop reveals structural variations and asymmetric subgenome divergence after allopolyploidization.</title>
        <authorList>
            <person name="Zhang X."/>
            <person name="Chen Y."/>
            <person name="Wang L."/>
            <person name="Yuan Y."/>
            <person name="Fang M."/>
            <person name="Shi L."/>
            <person name="Lu R."/>
            <person name="Comes H.P."/>
            <person name="Ma Y."/>
            <person name="Chen Y."/>
            <person name="Huang G."/>
            <person name="Zhou Y."/>
            <person name="Zheng Z."/>
            <person name="Qiu Y."/>
        </authorList>
    </citation>
    <scope>NUCLEOTIDE SEQUENCE [LARGE SCALE GENOMIC DNA]</scope>
    <source>
        <tissue evidence="1">Roots</tissue>
    </source>
</reference>
<keyword evidence="2" id="KW-1185">Reference proteome</keyword>